<dbReference type="SFLD" id="SFLDS00029">
    <property type="entry name" value="Radical_SAM"/>
    <property type="match status" value="1"/>
</dbReference>
<dbReference type="EMBL" id="PFHJ01000013">
    <property type="protein sequence ID" value="PIW91512.1"/>
    <property type="molecule type" value="Genomic_DNA"/>
</dbReference>
<gene>
    <name evidence="7" type="ORF">COZ90_00535</name>
</gene>
<dbReference type="CDD" id="cd01335">
    <property type="entry name" value="Radical_SAM"/>
    <property type="match status" value="1"/>
</dbReference>
<sequence>MYPSYLNLSKKDLNLRIGKLFKNLENCEICPRKCRANRLGGKEGFCKLGGLPMVSAHHPHFGEESVLVGTHGSGTCFFTSCNLSCVYCQNYEISQLRIGAEISFKMLSQAMVELQNMGCHNINLVTPTPQVPQIVKSLLIAIEKGLKIPLVYNTCSYDSVEVLKLLDGIIDIYMPDARYSEDKVALKYSNAPRYFEIMKEAIKEMHRQVGDLVIDERGIAVRGLLVRHLVLPNNLAGSEKIFEFLIKEISKNTFLNIMSQYFPYFRAREFLELNRPITEKEYQEAIELAKKAGLKRLYFY</sequence>
<feature type="binding site" evidence="5">
    <location>
        <position position="81"/>
    </location>
    <ligand>
        <name>[4Fe-4S] cluster</name>
        <dbReference type="ChEBI" id="CHEBI:49883"/>
        <note>4Fe-4S-S-AdoMet</note>
    </ligand>
</feature>
<dbReference type="InterPro" id="IPR058240">
    <property type="entry name" value="rSAM_sf"/>
</dbReference>
<organism evidence="7 8">
    <name type="scientific">Candidatus Nealsonbacteria bacterium CG_4_8_14_3_um_filter_37_36</name>
    <dbReference type="NCBI Taxonomy" id="1974688"/>
    <lineage>
        <taxon>Bacteria</taxon>
        <taxon>Candidatus Nealsoniibacteriota</taxon>
    </lineage>
</organism>
<dbReference type="AlphaFoldDB" id="A0A2H9N1L4"/>
<keyword evidence="2 5" id="KW-0479">Metal-binding</keyword>
<evidence type="ECO:0000256" key="3">
    <source>
        <dbReference type="ARBA" id="ARBA00023004"/>
    </source>
</evidence>
<comment type="caution">
    <text evidence="7">The sequence shown here is derived from an EMBL/GenBank/DDBJ whole genome shotgun (WGS) entry which is preliminary data.</text>
</comment>
<evidence type="ECO:0000256" key="1">
    <source>
        <dbReference type="ARBA" id="ARBA00022691"/>
    </source>
</evidence>
<dbReference type="GO" id="GO:0051536">
    <property type="term" value="F:iron-sulfur cluster binding"/>
    <property type="evidence" value="ECO:0007669"/>
    <property type="project" value="UniProtKB-KW"/>
</dbReference>
<dbReference type="Proteomes" id="UP000236840">
    <property type="component" value="Unassembled WGS sequence"/>
</dbReference>
<dbReference type="PIRSF" id="PIRSF004869">
    <property type="entry name" value="PflX_prd"/>
    <property type="match status" value="1"/>
</dbReference>
<name>A0A2H9N1L4_9BACT</name>
<dbReference type="InterPro" id="IPR013785">
    <property type="entry name" value="Aldolase_TIM"/>
</dbReference>
<dbReference type="PANTHER" id="PTHR43075:SF1">
    <property type="entry name" value="FORMATE LYASE ACTIVATING ENZYME, PUTATIVE (AFU_ORTHOLOGUE AFUA_2G15630)-RELATED"/>
    <property type="match status" value="1"/>
</dbReference>
<dbReference type="InterPro" id="IPR040085">
    <property type="entry name" value="MJ0674-like"/>
</dbReference>
<protein>
    <submittedName>
        <fullName evidence="7">Radical SAM protein</fullName>
    </submittedName>
</protein>
<dbReference type="SFLD" id="SFLDG01099">
    <property type="entry name" value="Uncharacterised_Radical_SAM_Su"/>
    <property type="match status" value="1"/>
</dbReference>
<dbReference type="GO" id="GO:0046872">
    <property type="term" value="F:metal ion binding"/>
    <property type="evidence" value="ECO:0007669"/>
    <property type="project" value="UniProtKB-KW"/>
</dbReference>
<proteinExistence type="predicted"/>
<evidence type="ECO:0000256" key="2">
    <source>
        <dbReference type="ARBA" id="ARBA00022723"/>
    </source>
</evidence>
<dbReference type="SUPFAM" id="SSF102114">
    <property type="entry name" value="Radical SAM enzymes"/>
    <property type="match status" value="1"/>
</dbReference>
<keyword evidence="1 5" id="KW-0949">S-adenosyl-L-methionine</keyword>
<evidence type="ECO:0000259" key="6">
    <source>
        <dbReference type="Pfam" id="PF04055"/>
    </source>
</evidence>
<dbReference type="InterPro" id="IPR016431">
    <property type="entry name" value="Pyrv-formate_lyase-activ_prd"/>
</dbReference>
<accession>A0A2H9N1L4</accession>
<comment type="cofactor">
    <cofactor evidence="5">
        <name>[4Fe-4S] cluster</name>
        <dbReference type="ChEBI" id="CHEBI:49883"/>
    </cofactor>
    <text evidence="5">Binds 1 [4Fe-4S] cluster. The cluster is coordinated with 3 cysteines and an exchangeable S-adenosyl-L-methionine.</text>
</comment>
<dbReference type="InterPro" id="IPR007197">
    <property type="entry name" value="rSAM"/>
</dbReference>
<feature type="binding site" evidence="5">
    <location>
        <position position="85"/>
    </location>
    <ligand>
        <name>[4Fe-4S] cluster</name>
        <dbReference type="ChEBI" id="CHEBI:49883"/>
        <note>4Fe-4S-S-AdoMet</note>
    </ligand>
</feature>
<dbReference type="GO" id="GO:0003824">
    <property type="term" value="F:catalytic activity"/>
    <property type="evidence" value="ECO:0007669"/>
    <property type="project" value="InterPro"/>
</dbReference>
<keyword evidence="4 5" id="KW-0411">Iron-sulfur</keyword>
<dbReference type="Gene3D" id="3.20.20.70">
    <property type="entry name" value="Aldolase class I"/>
    <property type="match status" value="1"/>
</dbReference>
<evidence type="ECO:0000256" key="5">
    <source>
        <dbReference type="PIRSR" id="PIRSR004869-50"/>
    </source>
</evidence>
<evidence type="ECO:0000313" key="8">
    <source>
        <dbReference type="Proteomes" id="UP000236840"/>
    </source>
</evidence>
<dbReference type="Pfam" id="PF04055">
    <property type="entry name" value="Radical_SAM"/>
    <property type="match status" value="1"/>
</dbReference>
<reference evidence="8" key="1">
    <citation type="submission" date="2017-09" db="EMBL/GenBank/DDBJ databases">
        <title>Depth-based differentiation of microbial function through sediment-hosted aquifers and enrichment of novel symbionts in the deep terrestrial subsurface.</title>
        <authorList>
            <person name="Probst A.J."/>
            <person name="Ladd B."/>
            <person name="Jarett J.K."/>
            <person name="Geller-Mcgrath D.E."/>
            <person name="Sieber C.M.K."/>
            <person name="Emerson J.B."/>
            <person name="Anantharaman K."/>
            <person name="Thomas B.C."/>
            <person name="Malmstrom R."/>
            <person name="Stieglmeier M."/>
            <person name="Klingl A."/>
            <person name="Woyke T."/>
            <person name="Ryan C.M."/>
            <person name="Banfield J.F."/>
        </authorList>
    </citation>
    <scope>NUCLEOTIDE SEQUENCE [LARGE SCALE GENOMIC DNA]</scope>
</reference>
<feature type="domain" description="Radical SAM core" evidence="6">
    <location>
        <begin position="77"/>
        <end position="208"/>
    </location>
</feature>
<keyword evidence="3 5" id="KW-0408">Iron</keyword>
<evidence type="ECO:0000256" key="4">
    <source>
        <dbReference type="ARBA" id="ARBA00023014"/>
    </source>
</evidence>
<feature type="binding site" evidence="5">
    <location>
        <position position="88"/>
    </location>
    <ligand>
        <name>[4Fe-4S] cluster</name>
        <dbReference type="ChEBI" id="CHEBI:49883"/>
        <note>4Fe-4S-S-AdoMet</note>
    </ligand>
</feature>
<evidence type="ECO:0000313" key="7">
    <source>
        <dbReference type="EMBL" id="PIW91512.1"/>
    </source>
</evidence>
<dbReference type="PANTHER" id="PTHR43075">
    <property type="entry name" value="FORMATE LYASE ACTIVATING ENZYME, PUTATIVE (AFU_ORTHOLOGUE AFUA_2G15630)-RELATED"/>
    <property type="match status" value="1"/>
</dbReference>